<dbReference type="GO" id="GO:0005739">
    <property type="term" value="C:mitochondrion"/>
    <property type="evidence" value="ECO:0007669"/>
    <property type="project" value="Ensembl"/>
</dbReference>
<feature type="compositionally biased region" description="Low complexity" evidence="7">
    <location>
        <begin position="274"/>
        <end position="290"/>
    </location>
</feature>
<dbReference type="PANTHER" id="PTHR14431">
    <property type="entry name" value="HCLS1-BINDING PROTEIN 3"/>
    <property type="match status" value="1"/>
</dbReference>
<keyword evidence="1" id="KW-0597">Phosphoprotein</keyword>
<reference evidence="9" key="1">
    <citation type="submission" date="2023-09" db="UniProtKB">
        <authorList>
            <consortium name="Ensembl"/>
        </authorList>
    </citation>
    <scope>IDENTIFICATION</scope>
</reference>
<feature type="region of interest" description="Disordered" evidence="7">
    <location>
        <begin position="176"/>
        <end position="409"/>
    </location>
</feature>
<dbReference type="GO" id="GO:0005783">
    <property type="term" value="C:endoplasmic reticulum"/>
    <property type="evidence" value="ECO:0007669"/>
    <property type="project" value="Ensembl"/>
</dbReference>
<evidence type="ECO:0000259" key="8">
    <source>
        <dbReference type="PROSITE" id="PS50195"/>
    </source>
</evidence>
<keyword evidence="2" id="KW-0007">Acetylation</keyword>
<dbReference type="InterPro" id="IPR001683">
    <property type="entry name" value="PX_dom"/>
</dbReference>
<feature type="compositionally biased region" description="Low complexity" evidence="7">
    <location>
        <begin position="364"/>
        <end position="391"/>
    </location>
</feature>
<feature type="compositionally biased region" description="Acidic residues" evidence="7">
    <location>
        <begin position="195"/>
        <end position="204"/>
    </location>
</feature>
<dbReference type="OMA" id="NRIQTMN"/>
<comment type="subunit">
    <text evidence="4">Binds HCLS1. Interacts with the SH3 domain of HCLS1 in vitro.</text>
</comment>
<proteinExistence type="predicted"/>
<name>A0A8C0DC14_BALMU</name>
<dbReference type="PROSITE" id="PS50195">
    <property type="entry name" value="PX"/>
    <property type="match status" value="1"/>
</dbReference>
<dbReference type="AlphaFoldDB" id="A0A8C0DC14"/>
<dbReference type="SMART" id="SM00312">
    <property type="entry name" value="PX"/>
    <property type="match status" value="1"/>
</dbReference>
<evidence type="ECO:0000313" key="9">
    <source>
        <dbReference type="Ensembl" id="ENSBMSP00010018554.1"/>
    </source>
</evidence>
<dbReference type="GO" id="GO:0042981">
    <property type="term" value="P:regulation of apoptotic process"/>
    <property type="evidence" value="ECO:0007669"/>
    <property type="project" value="Ensembl"/>
</dbReference>
<feature type="domain" description="PX" evidence="8">
    <location>
        <begin position="19"/>
        <end position="142"/>
    </location>
</feature>
<evidence type="ECO:0000256" key="4">
    <source>
        <dbReference type="ARBA" id="ARBA00064432"/>
    </source>
</evidence>
<dbReference type="GO" id="GO:0035091">
    <property type="term" value="F:phosphatidylinositol binding"/>
    <property type="evidence" value="ECO:0007669"/>
    <property type="project" value="InterPro"/>
</dbReference>
<dbReference type="InterPro" id="IPR037901">
    <property type="entry name" value="HS1BP3_PX"/>
</dbReference>
<dbReference type="FunFam" id="3.30.1520.10:FF:000036">
    <property type="entry name" value="HCLS1 binding protein 3"/>
    <property type="match status" value="1"/>
</dbReference>
<accession>A0A8C0DC14</accession>
<dbReference type="PANTHER" id="PTHR14431:SF1">
    <property type="entry name" value="HCLS1-BINDING PROTEIN 3"/>
    <property type="match status" value="1"/>
</dbReference>
<organism evidence="9">
    <name type="scientific">Balaenoptera musculus</name>
    <name type="common">Blue whale</name>
    <dbReference type="NCBI Taxonomy" id="9771"/>
    <lineage>
        <taxon>Eukaryota</taxon>
        <taxon>Metazoa</taxon>
        <taxon>Chordata</taxon>
        <taxon>Craniata</taxon>
        <taxon>Vertebrata</taxon>
        <taxon>Euteleostomi</taxon>
        <taxon>Mammalia</taxon>
        <taxon>Eutheria</taxon>
        <taxon>Laurasiatheria</taxon>
        <taxon>Artiodactyla</taxon>
        <taxon>Whippomorpha</taxon>
        <taxon>Cetacea</taxon>
        <taxon>Mysticeti</taxon>
        <taxon>Balaenopteridae</taxon>
        <taxon>Balaenoptera</taxon>
    </lineage>
</organism>
<dbReference type="InterPro" id="IPR036871">
    <property type="entry name" value="PX_dom_sf"/>
</dbReference>
<gene>
    <name evidence="9" type="primary">HS1BP3</name>
</gene>
<sequence length="409" mass="45002">MQSPAVLVTSRRVQNVHTGLDLTVPQHQEVRGKMMSGHVEYQILVVTRLAAFKSAKHRPEDVVQFLVSRKYSDIEEFYQKLSSRYPAASLPPLPRKVLFVGECDIRERRAMFDEILRCVSKDAELAGSPELLEFLGTRSPGAADLSSRDFSVLDTDSQAGDDGDAFDFFQQQDRVEGEGLPTLDQKGQDAGKSSEEEEEEEEALDPLGIMRSKKPKKRPEVAVKPKPLPRLSIFDEEVDPDEGLFGPGRKPSPRSPAEDTPPRDSLRLFDDPDLGGAVPLGDPLLLPAAPESGGPTSRPGCREASKELSRVEEDLDQILNLGAESKPQLQPQPKPKPPVAAKPALLRKPAVPPERVHLRLWPGSRSSSRSSSRSKPWTRRTSYSTSGTTTRLARLPPASSDHPQALCCS</sequence>
<evidence type="ECO:0000256" key="1">
    <source>
        <dbReference type="ARBA" id="ARBA00022553"/>
    </source>
</evidence>
<dbReference type="SUPFAM" id="SSF64268">
    <property type="entry name" value="PX domain"/>
    <property type="match status" value="1"/>
</dbReference>
<dbReference type="GeneTree" id="ENSGT00390000013092"/>
<evidence type="ECO:0000256" key="7">
    <source>
        <dbReference type="SAM" id="MobiDB-lite"/>
    </source>
</evidence>
<evidence type="ECO:0000256" key="3">
    <source>
        <dbReference type="ARBA" id="ARBA00060333"/>
    </source>
</evidence>
<feature type="compositionally biased region" description="Basic and acidic residues" evidence="7">
    <location>
        <begin position="300"/>
        <end position="312"/>
    </location>
</feature>
<feature type="compositionally biased region" description="Pro residues" evidence="7">
    <location>
        <begin position="330"/>
        <end position="340"/>
    </location>
</feature>
<dbReference type="CDD" id="cd06868">
    <property type="entry name" value="PX_HS1BP3"/>
    <property type="match status" value="1"/>
</dbReference>
<evidence type="ECO:0000256" key="5">
    <source>
        <dbReference type="ARBA" id="ARBA00068669"/>
    </source>
</evidence>
<protein>
    <recommendedName>
        <fullName evidence="5">HCLS1-binding protein 3</fullName>
    </recommendedName>
    <alternativeName>
        <fullName evidence="6">HS1-binding protein 3</fullName>
    </alternativeName>
</protein>
<dbReference type="Ensembl" id="ENSBMST00010020509.1">
    <property type="protein sequence ID" value="ENSBMSP00010018554.1"/>
    <property type="gene ID" value="ENSBMSG00010013470.1"/>
</dbReference>
<comment type="function">
    <text evidence="3">May be a modulator of IL-2 signaling.</text>
</comment>
<dbReference type="Gene3D" id="3.30.1520.10">
    <property type="entry name" value="Phox-like domain"/>
    <property type="match status" value="1"/>
</dbReference>
<dbReference type="Pfam" id="PF00787">
    <property type="entry name" value="PX"/>
    <property type="match status" value="1"/>
</dbReference>
<evidence type="ECO:0000256" key="6">
    <source>
        <dbReference type="ARBA" id="ARBA00079782"/>
    </source>
</evidence>
<dbReference type="InterPro" id="IPR039701">
    <property type="entry name" value="HS1BP3"/>
</dbReference>
<feature type="compositionally biased region" description="Basic and acidic residues" evidence="7">
    <location>
        <begin position="256"/>
        <end position="270"/>
    </location>
</feature>
<evidence type="ECO:0000256" key="2">
    <source>
        <dbReference type="ARBA" id="ARBA00022990"/>
    </source>
</evidence>